<feature type="domain" description="Methyl-accepting transducer" evidence="5">
    <location>
        <begin position="227"/>
        <end position="456"/>
    </location>
</feature>
<dbReference type="InterPro" id="IPR051310">
    <property type="entry name" value="MCP_chemotaxis"/>
</dbReference>
<dbReference type="InterPro" id="IPR004089">
    <property type="entry name" value="MCPsignal_dom"/>
</dbReference>
<sequence length="490" mass="50511">MPYSVDDVLKGAQLQADRLMCAILWILFVLGLALSSLHDTLSWALLVGLPAALLPTLAMLVHGGSRPTRLMVGAAMMVFCALHIHQAAGRSELHFGIFVLLAFLLVYRDWAVIVAAAATAAVHHLSFNYLQELGFGVRCLAEPGLANVLVHAAYVVAETAVLCVLAGMLRREALQSAELRASVAAMANEGGRIDLRADSLPAGSDSGRALRQVVSMLEQALSSVQRSVQATSVTAVRMAAGNAELAARTRAQAESIHATVASMDALTGTVRQNADRASAASELAGNAAEVAARGGAVVGRAVERMTAVDASARKIADIITVIDGIAFQTNILALNAAVEAARAGEQGRGFAVVAGEVRNLAQRSAVAAREIKALIGESVAEVAAGSELVRQAGTTMEQVVDSVRQVSALISGISSASRAQAGGIAAIGEAIGAMDAATRDNARMVEGAASSADALEEEARRLAEVVSVFRLGEAPVAQPAAAARPALAAR</sequence>
<dbReference type="SUPFAM" id="SSF58104">
    <property type="entry name" value="Methyl-accepting chemotaxis protein (MCP) signaling domain"/>
    <property type="match status" value="1"/>
</dbReference>
<dbReference type="PRINTS" id="PR00260">
    <property type="entry name" value="CHEMTRNSDUCR"/>
</dbReference>
<protein>
    <submittedName>
        <fullName evidence="6">Methyl-accepting chemotaxis protein</fullName>
    </submittedName>
</protein>
<feature type="transmembrane region" description="Helical" evidence="4">
    <location>
        <begin position="144"/>
        <end position="169"/>
    </location>
</feature>
<evidence type="ECO:0000259" key="5">
    <source>
        <dbReference type="PROSITE" id="PS50111"/>
    </source>
</evidence>
<proteinExistence type="inferred from homology"/>
<keyword evidence="1" id="KW-0488">Methylation</keyword>
<evidence type="ECO:0000256" key="3">
    <source>
        <dbReference type="PROSITE-ProRule" id="PRU00284"/>
    </source>
</evidence>
<name>A0ABS7YDJ9_9BURK</name>
<evidence type="ECO:0000313" key="6">
    <source>
        <dbReference type="EMBL" id="MCA1857790.1"/>
    </source>
</evidence>
<dbReference type="EMBL" id="JAHYBX010000009">
    <property type="protein sequence ID" value="MCA1857790.1"/>
    <property type="molecule type" value="Genomic_DNA"/>
</dbReference>
<keyword evidence="3" id="KW-0807">Transducer</keyword>
<gene>
    <name evidence="6" type="ORF">LE190_17925</name>
</gene>
<feature type="transmembrane region" description="Helical" evidence="4">
    <location>
        <begin position="70"/>
        <end position="89"/>
    </location>
</feature>
<dbReference type="InterPro" id="IPR004090">
    <property type="entry name" value="Chemotax_Me-accpt_rcpt"/>
</dbReference>
<dbReference type="Gene3D" id="1.10.287.950">
    <property type="entry name" value="Methyl-accepting chemotaxis protein"/>
    <property type="match status" value="1"/>
</dbReference>
<feature type="transmembrane region" description="Helical" evidence="4">
    <location>
        <begin position="43"/>
        <end position="63"/>
    </location>
</feature>
<dbReference type="CDD" id="cd11386">
    <property type="entry name" value="MCP_signal"/>
    <property type="match status" value="1"/>
</dbReference>
<comment type="similarity">
    <text evidence="2">Belongs to the methyl-accepting chemotaxis (MCP) protein family.</text>
</comment>
<keyword evidence="4" id="KW-0472">Membrane</keyword>
<dbReference type="PROSITE" id="PS50111">
    <property type="entry name" value="CHEMOTAXIS_TRANSDUC_2"/>
    <property type="match status" value="1"/>
</dbReference>
<dbReference type="PANTHER" id="PTHR43531">
    <property type="entry name" value="PROTEIN ICFG"/>
    <property type="match status" value="1"/>
</dbReference>
<accession>A0ABS7YDJ9</accession>
<evidence type="ECO:0000256" key="1">
    <source>
        <dbReference type="ARBA" id="ARBA00022481"/>
    </source>
</evidence>
<keyword evidence="7" id="KW-1185">Reference proteome</keyword>
<feature type="transmembrane region" description="Helical" evidence="4">
    <location>
        <begin position="19"/>
        <end position="37"/>
    </location>
</feature>
<dbReference type="Pfam" id="PF00015">
    <property type="entry name" value="MCPsignal"/>
    <property type="match status" value="1"/>
</dbReference>
<dbReference type="RefSeq" id="WP_225239979.1">
    <property type="nucleotide sequence ID" value="NZ_JAHYBX010000009.1"/>
</dbReference>
<evidence type="ECO:0000256" key="2">
    <source>
        <dbReference type="ARBA" id="ARBA00029447"/>
    </source>
</evidence>
<evidence type="ECO:0000313" key="7">
    <source>
        <dbReference type="Proteomes" id="UP001198602"/>
    </source>
</evidence>
<dbReference type="SMART" id="SM00283">
    <property type="entry name" value="MA"/>
    <property type="match status" value="1"/>
</dbReference>
<organism evidence="6 7">
    <name type="scientific">Massilia hydrophila</name>
    <dbReference type="NCBI Taxonomy" id="3044279"/>
    <lineage>
        <taxon>Bacteria</taxon>
        <taxon>Pseudomonadati</taxon>
        <taxon>Pseudomonadota</taxon>
        <taxon>Betaproteobacteria</taxon>
        <taxon>Burkholderiales</taxon>
        <taxon>Oxalobacteraceae</taxon>
        <taxon>Telluria group</taxon>
        <taxon>Massilia</taxon>
    </lineage>
</organism>
<reference evidence="6 7" key="1">
    <citation type="submission" date="2021-07" db="EMBL/GenBank/DDBJ databases">
        <title>Characterization of Violacein-producing bacteria and related species.</title>
        <authorList>
            <person name="Wilson H.S."/>
            <person name="De Leon M.E."/>
        </authorList>
    </citation>
    <scope>NUCLEOTIDE SEQUENCE [LARGE SCALE GENOMIC DNA]</scope>
    <source>
        <strain evidence="6 7">HSC-2F05</strain>
    </source>
</reference>
<keyword evidence="4" id="KW-1133">Transmembrane helix</keyword>
<keyword evidence="4" id="KW-0812">Transmembrane</keyword>
<dbReference type="Proteomes" id="UP001198602">
    <property type="component" value="Unassembled WGS sequence"/>
</dbReference>
<dbReference type="PANTHER" id="PTHR43531:SF14">
    <property type="entry name" value="METHYL-ACCEPTING CHEMOTAXIS PROTEIN I-RELATED"/>
    <property type="match status" value="1"/>
</dbReference>
<evidence type="ECO:0000256" key="4">
    <source>
        <dbReference type="SAM" id="Phobius"/>
    </source>
</evidence>
<feature type="transmembrane region" description="Helical" evidence="4">
    <location>
        <begin position="95"/>
        <end position="123"/>
    </location>
</feature>
<comment type="caution">
    <text evidence="6">The sequence shown here is derived from an EMBL/GenBank/DDBJ whole genome shotgun (WGS) entry which is preliminary data.</text>
</comment>